<dbReference type="AlphaFoldDB" id="A0AAU9E391"/>
<accession>A0AAU9E391</accession>
<protein>
    <recommendedName>
        <fullName evidence="3">Baseplate protein J-like domain-containing protein</fullName>
    </recommendedName>
</protein>
<dbReference type="EMBL" id="AP028654">
    <property type="protein sequence ID" value="BEP29034.1"/>
    <property type="molecule type" value="Genomic_DNA"/>
</dbReference>
<dbReference type="RefSeq" id="WP_338534704.1">
    <property type="nucleotide sequence ID" value="NZ_AP028654.1"/>
</dbReference>
<reference evidence="1 2" key="1">
    <citation type="submission" date="2023-08" db="EMBL/GenBank/DDBJ databases">
        <title>Helicovermis profunda gen. nov., sp. nov., a novel mesophilic, fermentative bacterium within the Bacillota from a deep-sea hydrothermal vent chimney.</title>
        <authorList>
            <person name="Miyazaki U."/>
            <person name="Mizutani D."/>
            <person name="Hashimoto Y."/>
            <person name="Tame A."/>
            <person name="Sawayama S."/>
            <person name="Miyazaki J."/>
            <person name="Takai K."/>
            <person name="Nakagawa S."/>
        </authorList>
    </citation>
    <scope>NUCLEOTIDE SEQUENCE [LARGE SCALE GENOMIC DNA]</scope>
    <source>
        <strain evidence="1 2">S502</strain>
    </source>
</reference>
<keyword evidence="2" id="KW-1185">Reference proteome</keyword>
<evidence type="ECO:0000313" key="2">
    <source>
        <dbReference type="Proteomes" id="UP001321786"/>
    </source>
</evidence>
<evidence type="ECO:0000313" key="1">
    <source>
        <dbReference type="EMBL" id="BEP29034.1"/>
    </source>
</evidence>
<organism evidence="1 2">
    <name type="scientific">Helicovermis profundi</name>
    <dbReference type="NCBI Taxonomy" id="3065157"/>
    <lineage>
        <taxon>Bacteria</taxon>
        <taxon>Bacillati</taxon>
        <taxon>Bacillota</taxon>
        <taxon>Clostridia</taxon>
        <taxon>Helicovermis</taxon>
    </lineage>
</organism>
<dbReference type="KEGG" id="hprf:HLPR_13650"/>
<evidence type="ECO:0008006" key="3">
    <source>
        <dbReference type="Google" id="ProtNLM"/>
    </source>
</evidence>
<sequence>MKYPKFYNISKNEIKSTLKKRVISYTPEWKLNFETPDPGAILTNIFLNQTIETIDLLNASVKNYYYSFLNFINPSALFAIPSKVKVVFESSVGVNKMVVIPKGTSLESSSSLGAASFFTSEELCIYPITISNVYFLNTKLNTIVKSKIENYYFSGSSLNLNENILFFKSTIFNDLINEASFKLILNDKQFSEQLVEYLLSNSVSFEFLTNTKWMEFSSVKFTGTYFELKKDKDYLIDKNESSNFRIKINKIDKVLSEFSIKNPLINLITYNFSNSISSFATNTVSKINDNENIKPFEENFQRFDEFLIVSNSVLSKNGSIINIDFDLEFNDFIINTDESKIDWKIVMKKSEFEKLKIPLITIFEVDWLYFNGTSWKELEIDKNYKKIFNANLNLTHINFDFICPIDLKANYEDDIEVYAIKIKIKKIENEFKTYGIYKSPIIKNIHLAFNYTKDVKFNNIFEYNRLEYLEHFANVYSNSKEITIFKNEFTENNSIYLEIDKTIEIGTLNLLIVFKKSNYSINSKKIKIVSKNFNVQNKNSNSIEFLDGTFNLSGTGIIKLFIKEKIIPTKLFNIEASWIEITTDNLDFDNIKGIYFNSVEANQLSYENNIILDTLLEQSEYFIDYENIVDIEVLVENKKWKRTNTFLDKNSDDCVYCFDPISKQLTFGNGFLGKKAPYGEYGLIKLNISITNGTGGIIKPFEITSPTFPIAYINKVFNPISSYGGTDIEDESELITRTAQDIKSKNRVLSIRDYEHFLITSFDELKDVKCLINRDRNLKKVLGNFTFALISKSPYKYKISDTLKNEILSSLYNVLPATINKENIDLIDTDILEIKYSLIVYCDNENISTDSIKNAINEYLNIDIGNFNKGWKINELPKIDGLLLFLNEKFINVYINIFKEEFVLIKNNYTIELNRKKLESNYMFIIKHGKHNIMKSNEKVKNNSSFNSI</sequence>
<proteinExistence type="predicted"/>
<name>A0AAU9E391_9FIRM</name>
<dbReference type="Proteomes" id="UP001321786">
    <property type="component" value="Chromosome"/>
</dbReference>
<gene>
    <name evidence="1" type="ORF">HLPR_13650</name>
</gene>